<dbReference type="EMBL" id="HBGE01054929">
    <property type="protein sequence ID" value="CAD9153779.1"/>
    <property type="molecule type" value="Transcribed_RNA"/>
</dbReference>
<gene>
    <name evidence="2" type="ORF">ACAT0790_LOCUS33093</name>
</gene>
<feature type="compositionally biased region" description="Polar residues" evidence="1">
    <location>
        <begin position="90"/>
        <end position="99"/>
    </location>
</feature>
<accession>A0A7S1W840</accession>
<reference evidence="2" key="1">
    <citation type="submission" date="2021-01" db="EMBL/GenBank/DDBJ databases">
        <authorList>
            <person name="Corre E."/>
            <person name="Pelletier E."/>
            <person name="Niang G."/>
            <person name="Scheremetjew M."/>
            <person name="Finn R."/>
            <person name="Kale V."/>
            <person name="Holt S."/>
            <person name="Cochrane G."/>
            <person name="Meng A."/>
            <person name="Brown T."/>
            <person name="Cohen L."/>
        </authorList>
    </citation>
    <scope>NUCLEOTIDE SEQUENCE</scope>
    <source>
        <strain evidence="2">OF101</strain>
    </source>
</reference>
<feature type="region of interest" description="Disordered" evidence="1">
    <location>
        <begin position="90"/>
        <end position="116"/>
    </location>
</feature>
<evidence type="ECO:0000256" key="1">
    <source>
        <dbReference type="SAM" id="MobiDB-lite"/>
    </source>
</evidence>
<protein>
    <submittedName>
        <fullName evidence="2">Uncharacterized protein</fullName>
    </submittedName>
</protein>
<name>A0A7S1W840_ALECA</name>
<proteinExistence type="predicted"/>
<dbReference type="AlphaFoldDB" id="A0A7S1W840"/>
<evidence type="ECO:0000313" key="2">
    <source>
        <dbReference type="EMBL" id="CAD9153779.1"/>
    </source>
</evidence>
<organism evidence="2">
    <name type="scientific">Alexandrium catenella</name>
    <name type="common">Red tide dinoflagellate</name>
    <name type="synonym">Gonyaulax catenella</name>
    <dbReference type="NCBI Taxonomy" id="2925"/>
    <lineage>
        <taxon>Eukaryota</taxon>
        <taxon>Sar</taxon>
        <taxon>Alveolata</taxon>
        <taxon>Dinophyceae</taxon>
        <taxon>Gonyaulacales</taxon>
        <taxon>Pyrocystaceae</taxon>
        <taxon>Alexandrium</taxon>
    </lineage>
</organism>
<sequence>MSRWRGATVVAPRPTVYHNHLTPEGMGMGMGMEASFPSQRPEYKRSLSGPLSADALDHLGQQVYYATVRRSRSLVASPLSRHFLETQSDYGSRPVTSECSRPLGMGEHSRPLGMSRTAGPFNEVREGFMGGHSGRTFLNRPGLVGKGQLSLARLPWEVPMALPESNARLASSVFEMDSPGGNRATGFNLSSQHWHGVRFSRDKRLHPTAPAAALSNLMVTGARPWHLERLAAS</sequence>